<reference evidence="1 2" key="1">
    <citation type="journal article" date="2017" name="Nat. Microbiol.">
        <title>Natural product diversity associated with the nematode symbionts Photorhabdus and Xenorhabdus.</title>
        <authorList>
            <person name="Tobias N.J."/>
            <person name="Wolff H."/>
            <person name="Djahanschiri B."/>
            <person name="Grundmann F."/>
            <person name="Kronenwerth M."/>
            <person name="Shi Y.M."/>
            <person name="Simonyi S."/>
            <person name="Grun P."/>
            <person name="Shapiro-Ilan D."/>
            <person name="Pidot S.J."/>
            <person name="Stinear T.P."/>
            <person name="Ebersberger I."/>
            <person name="Bode H.B."/>
        </authorList>
    </citation>
    <scope>NUCLEOTIDE SEQUENCE [LARGE SCALE GENOMIC DNA]</scope>
    <source>
        <strain evidence="1 2">DSM 17904</strain>
    </source>
</reference>
<organism evidence="1 2">
    <name type="scientific">Xenorhabdus stockiae</name>
    <dbReference type="NCBI Taxonomy" id="351614"/>
    <lineage>
        <taxon>Bacteria</taxon>
        <taxon>Pseudomonadati</taxon>
        <taxon>Pseudomonadota</taxon>
        <taxon>Gammaproteobacteria</taxon>
        <taxon>Enterobacterales</taxon>
        <taxon>Morganellaceae</taxon>
        <taxon>Xenorhabdus</taxon>
    </lineage>
</organism>
<comment type="caution">
    <text evidence="1">The sequence shown here is derived from an EMBL/GenBank/DDBJ whole genome shotgun (WGS) entry which is preliminary data.</text>
</comment>
<evidence type="ECO:0000313" key="1">
    <source>
        <dbReference type="EMBL" id="PHM64349.1"/>
    </source>
</evidence>
<dbReference type="Proteomes" id="UP000222366">
    <property type="component" value="Unassembled WGS sequence"/>
</dbReference>
<dbReference type="AlphaFoldDB" id="A0A2D0KLM8"/>
<accession>A0A2D0KLM8</accession>
<evidence type="ECO:0000313" key="2">
    <source>
        <dbReference type="Proteomes" id="UP000222366"/>
    </source>
</evidence>
<dbReference type="EMBL" id="NJAJ01000031">
    <property type="protein sequence ID" value="PHM64349.1"/>
    <property type="molecule type" value="Genomic_DNA"/>
</dbReference>
<gene>
    <name evidence="1" type="ORF">Xsto_03106</name>
</gene>
<name>A0A2D0KLM8_9GAMM</name>
<proteinExistence type="predicted"/>
<protein>
    <submittedName>
        <fullName evidence="1">Uncharacterized protein</fullName>
    </submittedName>
</protein>
<sequence length="312" mass="35833">MNVTFRTFDIKISSGDPRRTDKFYYNGRQQVTLVINIIKQVDGVDTPLTEDEKESVTLASKKHPETPLRSPWFCDKVKNQYDEGIRGEVINSNTINENKNKQGDINPETIYRYFRAEASDKMELVATVTINGKIYSSSTQDDKVVTILPRAPYKVDHRELKLEQKIAYLNEFETKNYISISFYSWGLPDSLYIKEYKVLCFKYEAIPEGGIIGRNLPGEDPARMSVMLKRDILDIPVKSLIRTENVPGGDTILHFPIKNNEFRATLGFCDNRVHHERKINAGCMAEIVDNFGCRHTFLVETTNDFSSLHFVD</sequence>
<keyword evidence="2" id="KW-1185">Reference proteome</keyword>
<dbReference type="RefSeq" id="WP_099125596.1">
    <property type="nucleotide sequence ID" value="NZ_CAWNRH010000106.1"/>
</dbReference>